<feature type="signal peptide" evidence="2">
    <location>
        <begin position="1"/>
        <end position="22"/>
    </location>
</feature>
<feature type="chain" id="PRO_5046678787" evidence="2">
    <location>
        <begin position="23"/>
        <end position="177"/>
    </location>
</feature>
<dbReference type="EMBL" id="WTVH01000032">
    <property type="protein sequence ID" value="NMF94568.1"/>
    <property type="molecule type" value="Genomic_DNA"/>
</dbReference>
<feature type="region of interest" description="Disordered" evidence="1">
    <location>
        <begin position="152"/>
        <end position="177"/>
    </location>
</feature>
<keyword evidence="4" id="KW-1185">Reference proteome</keyword>
<reference evidence="3" key="1">
    <citation type="submission" date="2019-12" db="EMBL/GenBank/DDBJ databases">
        <title>Comparative genomics gives insights into the taxonomy of the Azoarcus-Aromatoleum group and reveals separate origins of nif in the plant-associated Azoarcus and non-plant-associated Aromatoleum sub-groups.</title>
        <authorList>
            <person name="Lafos M."/>
            <person name="Maluk M."/>
            <person name="Batista M."/>
            <person name="Junghare M."/>
            <person name="Carmona M."/>
            <person name="Faoro H."/>
            <person name="Cruz L.M."/>
            <person name="Battistoni F."/>
            <person name="De Souza E."/>
            <person name="Pedrosa F."/>
            <person name="Chen W.-M."/>
            <person name="Poole P.S."/>
            <person name="Dixon R.A."/>
            <person name="James E.K."/>
        </authorList>
    </citation>
    <scope>NUCLEOTIDE SEQUENCE</scope>
    <source>
        <strain evidence="3">U120</strain>
    </source>
</reference>
<sequence length="177" mass="17214">MKKITGVAAAITLVGTMGAAHAAEPLQVAALTNVDGKVLIHKGKDYTVAKAGSTLVEGDRVITLKGSKADVAFSEGCVTSLKENAVLAIGGVDVCATGPLSANPEPVKYAAAIGAPQPAGGTGLSGGSLAGLSSGMGAIIGGGAVLAGATVGMSREGRKHSRGRGGDNHNDDPISGE</sequence>
<feature type="compositionally biased region" description="Basic and acidic residues" evidence="1">
    <location>
        <begin position="164"/>
        <end position="177"/>
    </location>
</feature>
<evidence type="ECO:0000313" key="4">
    <source>
        <dbReference type="Proteomes" id="UP000601990"/>
    </source>
</evidence>
<proteinExistence type="predicted"/>
<accession>A0ABX1N5N3</accession>
<evidence type="ECO:0000256" key="1">
    <source>
        <dbReference type="SAM" id="MobiDB-lite"/>
    </source>
</evidence>
<dbReference type="Proteomes" id="UP000601990">
    <property type="component" value="Unassembled WGS sequence"/>
</dbReference>
<name>A0ABX1N5N3_9RHOO</name>
<dbReference type="RefSeq" id="WP_169199790.1">
    <property type="nucleotide sequence ID" value="NZ_WTVH02000010.1"/>
</dbReference>
<organism evidence="3 4">
    <name type="scientific">Aromatoleum buckelii</name>
    <dbReference type="NCBI Taxonomy" id="200254"/>
    <lineage>
        <taxon>Bacteria</taxon>
        <taxon>Pseudomonadati</taxon>
        <taxon>Pseudomonadota</taxon>
        <taxon>Betaproteobacteria</taxon>
        <taxon>Rhodocyclales</taxon>
        <taxon>Rhodocyclaceae</taxon>
        <taxon>Aromatoleum</taxon>
    </lineage>
</organism>
<protein>
    <submittedName>
        <fullName evidence="3">Uncharacterized protein</fullName>
    </submittedName>
</protein>
<keyword evidence="2" id="KW-0732">Signal</keyword>
<comment type="caution">
    <text evidence="3">The sequence shown here is derived from an EMBL/GenBank/DDBJ whole genome shotgun (WGS) entry which is preliminary data.</text>
</comment>
<evidence type="ECO:0000313" key="3">
    <source>
        <dbReference type="EMBL" id="NMF94568.1"/>
    </source>
</evidence>
<gene>
    <name evidence="3" type="ORF">GO608_14665</name>
</gene>
<evidence type="ECO:0000256" key="2">
    <source>
        <dbReference type="SAM" id="SignalP"/>
    </source>
</evidence>